<gene>
    <name evidence="4" type="ORF">POM88_052468</name>
</gene>
<feature type="domain" description="C2 NT-type" evidence="3">
    <location>
        <begin position="6"/>
        <end position="141"/>
    </location>
</feature>
<evidence type="ECO:0000313" key="4">
    <source>
        <dbReference type="EMBL" id="KAK1353333.1"/>
    </source>
</evidence>
<dbReference type="PANTHER" id="PTHR34452">
    <property type="entry name" value="MYOSIN HEAVY CHAIN-RELATED PROTEIN"/>
    <property type="match status" value="1"/>
</dbReference>
<feature type="coiled-coil region" evidence="1">
    <location>
        <begin position="507"/>
        <end position="692"/>
    </location>
</feature>
<feature type="coiled-coil region" evidence="1">
    <location>
        <begin position="829"/>
        <end position="870"/>
    </location>
</feature>
<feature type="compositionally biased region" description="Basic and acidic residues" evidence="2">
    <location>
        <begin position="814"/>
        <end position="827"/>
    </location>
</feature>
<feature type="compositionally biased region" description="Basic and acidic residues" evidence="2">
    <location>
        <begin position="151"/>
        <end position="164"/>
    </location>
</feature>
<dbReference type="Proteomes" id="UP001237642">
    <property type="component" value="Unassembled WGS sequence"/>
</dbReference>
<keyword evidence="5" id="KW-1185">Reference proteome</keyword>
<feature type="coiled-coil region" evidence="1">
    <location>
        <begin position="220"/>
        <end position="282"/>
    </location>
</feature>
<evidence type="ECO:0000259" key="3">
    <source>
        <dbReference type="PROSITE" id="PS51840"/>
    </source>
</evidence>
<feature type="region of interest" description="Disordered" evidence="2">
    <location>
        <begin position="808"/>
        <end position="827"/>
    </location>
</feature>
<accession>A0AAD8GRN7</accession>
<comment type="caution">
    <text evidence="4">The sequence shown here is derived from an EMBL/GenBank/DDBJ whole genome shotgun (WGS) entry which is preliminary data.</text>
</comment>
<reference evidence="4" key="1">
    <citation type="submission" date="2023-02" db="EMBL/GenBank/DDBJ databases">
        <title>Genome of toxic invasive species Heracleum sosnowskyi carries increased number of genes despite the absence of recent whole-genome duplications.</title>
        <authorList>
            <person name="Schelkunov M."/>
            <person name="Shtratnikova V."/>
            <person name="Makarenko M."/>
            <person name="Klepikova A."/>
            <person name="Omelchenko D."/>
            <person name="Novikova G."/>
            <person name="Obukhova E."/>
            <person name="Bogdanov V."/>
            <person name="Penin A."/>
            <person name="Logacheva M."/>
        </authorList>
    </citation>
    <scope>NUCLEOTIDE SEQUENCE</scope>
    <source>
        <strain evidence="4">Hsosn_3</strain>
        <tissue evidence="4">Leaf</tissue>
    </source>
</reference>
<reference evidence="4" key="2">
    <citation type="submission" date="2023-05" db="EMBL/GenBank/DDBJ databases">
        <authorList>
            <person name="Schelkunov M.I."/>
        </authorList>
    </citation>
    <scope>NUCLEOTIDE SEQUENCE</scope>
    <source>
        <strain evidence="4">Hsosn_3</strain>
        <tissue evidence="4">Leaf</tissue>
    </source>
</reference>
<dbReference type="Pfam" id="PF10358">
    <property type="entry name" value="NT-C2"/>
    <property type="match status" value="1"/>
</dbReference>
<dbReference type="AlphaFoldDB" id="A0AAD8GRN7"/>
<feature type="coiled-coil region" evidence="1">
    <location>
        <begin position="726"/>
        <end position="753"/>
    </location>
</feature>
<keyword evidence="1" id="KW-0175">Coiled coil</keyword>
<feature type="region of interest" description="Disordered" evidence="2">
    <location>
        <begin position="151"/>
        <end position="184"/>
    </location>
</feature>
<feature type="coiled-coil region" evidence="1">
    <location>
        <begin position="330"/>
        <end position="463"/>
    </location>
</feature>
<name>A0AAD8GRN7_9APIA</name>
<evidence type="ECO:0000256" key="2">
    <source>
        <dbReference type="SAM" id="MobiDB-lite"/>
    </source>
</evidence>
<evidence type="ECO:0000256" key="1">
    <source>
        <dbReference type="SAM" id="Coils"/>
    </source>
</evidence>
<evidence type="ECO:0000313" key="5">
    <source>
        <dbReference type="Proteomes" id="UP001237642"/>
    </source>
</evidence>
<sequence>MFKSARWRSDKNKIKAVFKLQFHATQVSWSGGDTLMISLIPADGAKPTSITDKVKIRDGSCYWEKPLYETMKFTRDPKTGKINERSYHVTFSTGLSKFGALGEVSIDFADYALATKLASLSLLLKNTKFEAVLNVTIERIQDSVDQREIEEGGTLKDNSKDQSLRAHLSNSDIDEDDKTKNSEEESFNKIISHVTELNENRRASCGSEVTTSRGDPRALLEELRQELNHEKDLNANLRIQLQKTQESNSELILAVQDLDEMLEEKNKEILDLSNRSETTKNAKNIWETDSRCSVDLDEDQNCLEKLVMQHTDARDADMQEKKIIDLCGEVEIYKRERDDLEMQMEQLALDYEILKQENHDISSKLKQSQLQDQLKMQYECSECAASFSALDGYKIKIESLETELKKQSKEFSDSLLGASNLENYVKSLEEELEKQARSFEADLENLTRSKVEQEQRAIRAEENLRKTRWRNANTAVRLQEEFKRLSEQMDSTFLANEKLATKALTEAGKLLTEKNCLEGMLREAKKEILSVTEHHEAKLLEISRQLESKLNQIEKLQSEVEHKSVEFKNQRKHAEESRRTLSQEIQSLQSEIGRLERLNNFSTKQAEESKILRAELEQMKASVEDTELLLEKAATERNDLESMAALLKVEGQSLLKDLNIMRSVKDEAKSMTKNLRSELETLKKQYDELKHFSAVESQKEKYQKQEKIRLLEGQLKLKEAALEMSSKTFLEKEKDLQRKIEDLEKSLEILNQNAASLCGYECQKLKEDGGNLDAEIGEEAKRRAENLNTAKCTTEEIGFLPALVERNNDTSSDNELKDPGTDSKDCRNQDKLLNEMELLKERNISMECDLRDMQQRYSEISLKFAEVEGERQQLVMTLRNFKNPNKSWSLFT</sequence>
<dbReference type="InterPro" id="IPR019448">
    <property type="entry name" value="NT-C2"/>
</dbReference>
<proteinExistence type="predicted"/>
<dbReference type="EMBL" id="JAUIZM010000013">
    <property type="protein sequence ID" value="KAK1353333.1"/>
    <property type="molecule type" value="Genomic_DNA"/>
</dbReference>
<dbReference type="PANTHER" id="PTHR34452:SF7">
    <property type="entry name" value="MYOSIN HEAVY CHAIN-RELATED PROTEIN"/>
    <property type="match status" value="1"/>
</dbReference>
<dbReference type="PROSITE" id="PS51840">
    <property type="entry name" value="C2_NT"/>
    <property type="match status" value="1"/>
</dbReference>
<protein>
    <submittedName>
        <fullName evidence="4">Keratin, type I cytoskeletal 18</fullName>
    </submittedName>
</protein>
<organism evidence="4 5">
    <name type="scientific">Heracleum sosnowskyi</name>
    <dbReference type="NCBI Taxonomy" id="360622"/>
    <lineage>
        <taxon>Eukaryota</taxon>
        <taxon>Viridiplantae</taxon>
        <taxon>Streptophyta</taxon>
        <taxon>Embryophyta</taxon>
        <taxon>Tracheophyta</taxon>
        <taxon>Spermatophyta</taxon>
        <taxon>Magnoliopsida</taxon>
        <taxon>eudicotyledons</taxon>
        <taxon>Gunneridae</taxon>
        <taxon>Pentapetalae</taxon>
        <taxon>asterids</taxon>
        <taxon>campanulids</taxon>
        <taxon>Apiales</taxon>
        <taxon>Apiaceae</taxon>
        <taxon>Apioideae</taxon>
        <taxon>apioid superclade</taxon>
        <taxon>Tordylieae</taxon>
        <taxon>Tordyliinae</taxon>
        <taxon>Heracleum</taxon>
    </lineage>
</organism>